<dbReference type="HOGENOM" id="CLU_033401_12_0_10"/>
<dbReference type="InterPro" id="IPR001646">
    <property type="entry name" value="5peptide_repeat"/>
</dbReference>
<dbReference type="OrthoDB" id="594036at2"/>
<gene>
    <name evidence="1" type="ordered locus">Plut_1237</name>
</gene>
<name>Q3B3I2_CHLL3</name>
<dbReference type="EMBL" id="CP000096">
    <property type="protein sequence ID" value="ABB24099.1"/>
    <property type="molecule type" value="Genomic_DNA"/>
</dbReference>
<dbReference type="STRING" id="319225.Plut_1237"/>
<sequence length="438" mass="45974">MNPMYTINAMGFSFRYFLPPSRVLPFLFGALVILGSAAPLAAADQSLLLKLREGRQAWNAMRSQSGPEHPDLSGADLKGRKLMEYDLHGAVLRGADLSQTNLSGADLKGAVLDSVTAVSSILSSANLQGARLNGADLASAVLDGADCTGAVLVRADLRLSDCTGAVFHGADLKEVHFREAQLNGADLGNADIRAAYFWRANTDRMRLQGASVSETTVLDSGSYATARWAVAHGALFIADIPAPPPARTAVAPGVSAGETAAPAASSSAAVPLVGAQSVRPEKAPRKGIVNLWQRTGPLNAPYDAIQYESLKKNVTRWNRMRRTESPVAINLREADFAGKNLFGADLRGADLSAAGMRLTDLGDADLRGADLRGADLRGATLAGADLGGADLCGANLWRANMSRTRLSGARVSGATVLDSGKKATPGWAEKHDARYIAD</sequence>
<accession>Q3B3I2</accession>
<dbReference type="AlphaFoldDB" id="Q3B3I2"/>
<evidence type="ECO:0000313" key="1">
    <source>
        <dbReference type="EMBL" id="ABB24099.1"/>
    </source>
</evidence>
<dbReference type="PANTHER" id="PTHR14136">
    <property type="entry name" value="BTB_POZ DOMAIN-CONTAINING PROTEIN KCTD9"/>
    <property type="match status" value="1"/>
</dbReference>
<dbReference type="KEGG" id="plt:Plut_1237"/>
<proteinExistence type="predicted"/>
<evidence type="ECO:0000313" key="2">
    <source>
        <dbReference type="Proteomes" id="UP000002709"/>
    </source>
</evidence>
<reference evidence="2" key="1">
    <citation type="submission" date="2005-08" db="EMBL/GenBank/DDBJ databases">
        <title>Complete sequence of Pelodictyon luteolum DSM 273.</title>
        <authorList>
            <consortium name="US DOE Joint Genome Institute"/>
            <person name="Copeland A."/>
            <person name="Lucas S."/>
            <person name="Lapidus A."/>
            <person name="Barry K."/>
            <person name="Detter J.C."/>
            <person name="Glavina T."/>
            <person name="Hammon N."/>
            <person name="Israni S."/>
            <person name="Pitluck S."/>
            <person name="Bryant D."/>
            <person name="Schmutz J."/>
            <person name="Larimer F."/>
            <person name="Land M."/>
            <person name="Kyrpides N."/>
            <person name="Ivanova N."/>
            <person name="Richardson P."/>
        </authorList>
    </citation>
    <scope>NUCLEOTIDE SEQUENCE [LARGE SCALE GENOMIC DNA]</scope>
    <source>
        <strain evidence="2">DSM 273 / BCRC 81028 / 2530</strain>
    </source>
</reference>
<dbReference type="RefSeq" id="WP_011357971.1">
    <property type="nucleotide sequence ID" value="NC_007512.1"/>
</dbReference>
<dbReference type="PANTHER" id="PTHR14136:SF17">
    <property type="entry name" value="BTB_POZ DOMAIN-CONTAINING PROTEIN KCTD9"/>
    <property type="match status" value="1"/>
</dbReference>
<organism evidence="1 2">
    <name type="scientific">Chlorobium luteolum (strain DSM 273 / BCRC 81028 / 2530)</name>
    <name type="common">Pelodictyon luteolum</name>
    <dbReference type="NCBI Taxonomy" id="319225"/>
    <lineage>
        <taxon>Bacteria</taxon>
        <taxon>Pseudomonadati</taxon>
        <taxon>Chlorobiota</taxon>
        <taxon>Chlorobiia</taxon>
        <taxon>Chlorobiales</taxon>
        <taxon>Chlorobiaceae</taxon>
        <taxon>Chlorobium/Pelodictyon group</taxon>
        <taxon>Pelodictyon</taxon>
    </lineage>
</organism>
<protein>
    <submittedName>
        <fullName evidence="1">Pentapeptide repeat family protein</fullName>
    </submittedName>
</protein>
<dbReference type="InterPro" id="IPR051082">
    <property type="entry name" value="Pentapeptide-BTB/POZ_domain"/>
</dbReference>
<dbReference type="Pfam" id="PF00805">
    <property type="entry name" value="Pentapeptide"/>
    <property type="match status" value="4"/>
</dbReference>
<keyword evidence="2" id="KW-1185">Reference proteome</keyword>
<dbReference type="SUPFAM" id="SSF141571">
    <property type="entry name" value="Pentapeptide repeat-like"/>
    <property type="match status" value="2"/>
</dbReference>
<dbReference type="Gene3D" id="2.160.20.80">
    <property type="entry name" value="E3 ubiquitin-protein ligase SopA"/>
    <property type="match status" value="2"/>
</dbReference>
<dbReference type="eggNOG" id="COG1357">
    <property type="taxonomic scope" value="Bacteria"/>
</dbReference>
<dbReference type="Proteomes" id="UP000002709">
    <property type="component" value="Chromosome"/>
</dbReference>